<dbReference type="HOGENOM" id="CLU_521758_0_0_1"/>
<evidence type="ECO:0000313" key="2">
    <source>
        <dbReference type="EMBL" id="EXJ54956.1"/>
    </source>
</evidence>
<keyword evidence="3" id="KW-1185">Reference proteome</keyword>
<proteinExistence type="predicted"/>
<feature type="region of interest" description="Disordered" evidence="1">
    <location>
        <begin position="1"/>
        <end position="63"/>
    </location>
</feature>
<dbReference type="STRING" id="1182543.W9VS23"/>
<evidence type="ECO:0008006" key="4">
    <source>
        <dbReference type="Google" id="ProtNLM"/>
    </source>
</evidence>
<feature type="compositionally biased region" description="Polar residues" evidence="1">
    <location>
        <begin position="368"/>
        <end position="389"/>
    </location>
</feature>
<gene>
    <name evidence="2" type="ORF">A1O5_12867</name>
</gene>
<feature type="compositionally biased region" description="Basic and acidic residues" evidence="1">
    <location>
        <begin position="27"/>
        <end position="42"/>
    </location>
</feature>
<feature type="region of interest" description="Disordered" evidence="1">
    <location>
        <begin position="92"/>
        <end position="140"/>
    </location>
</feature>
<comment type="caution">
    <text evidence="2">The sequence shown here is derived from an EMBL/GenBank/DDBJ whole genome shotgun (WGS) entry which is preliminary data.</text>
</comment>
<sequence length="522" mass="58733">MKYSTIDRSVYGIKIRSTPQASIGGEASEKKTGDKASDDDSHNCSSAQPSSASSTPLHSASNTGQSITQFVERTHNGGVSHELPSPLTTTATLSSTVAPHPPTSERASIHQQEKIKTRKERLAESRKRRRRENVARKVGHDVDSDEEREYWRAVFNRHAAEEARRQALSPEARRQEDIQRSAEVLRNHIKPQLTLDSSGSGRLRYYPLFLFQEAPDSRNGATCRLDHCTDRITPGQYRIALSPGIWDSRGPDFYHVKCFEQLLDLSSPHYAARFEPDMRKHIPDHGAQCILEEYISRWKLRTQQTPKHEEDPRSSPSAEHITAVSSSTQINSATANENANPTEQQVPSPKAHTGSAAPEQIPVASDENPMQTPSACETAAQSPSASEQTVEPDVWHMADVLWAQVRQAEAEASREHNRICDLLLHIDNPDDVANPLPDQDRTWHITQYLLPDDDPDYDERHALSQALEDWSLDIMLANEDMSKLTEAGRAAKEALGERTVKRIKRYQCVRMPDYQSLFFGRR</sequence>
<evidence type="ECO:0000313" key="3">
    <source>
        <dbReference type="Proteomes" id="UP000019471"/>
    </source>
</evidence>
<dbReference type="Proteomes" id="UP000019471">
    <property type="component" value="Unassembled WGS sequence"/>
</dbReference>
<feature type="compositionally biased region" description="Polar residues" evidence="1">
    <location>
        <begin position="323"/>
        <end position="347"/>
    </location>
</feature>
<dbReference type="AlphaFoldDB" id="W9VS23"/>
<dbReference type="eggNOG" id="ENOG502RPQC">
    <property type="taxonomic scope" value="Eukaryota"/>
</dbReference>
<dbReference type="EMBL" id="AMGX01000038">
    <property type="protein sequence ID" value="EXJ54956.1"/>
    <property type="molecule type" value="Genomic_DNA"/>
</dbReference>
<name>W9VS23_9EURO</name>
<feature type="compositionally biased region" description="Basic and acidic residues" evidence="1">
    <location>
        <begin position="107"/>
        <end position="125"/>
    </location>
</feature>
<dbReference type="GeneID" id="19197553"/>
<dbReference type="OrthoDB" id="4160760at2759"/>
<reference evidence="2 3" key="1">
    <citation type="submission" date="2013-03" db="EMBL/GenBank/DDBJ databases">
        <title>The Genome Sequence of Cladophialophora psammophila CBS 110553.</title>
        <authorList>
            <consortium name="The Broad Institute Genomics Platform"/>
            <person name="Cuomo C."/>
            <person name="de Hoog S."/>
            <person name="Gorbushina A."/>
            <person name="Walker B."/>
            <person name="Young S.K."/>
            <person name="Zeng Q."/>
            <person name="Gargeya S."/>
            <person name="Fitzgerald M."/>
            <person name="Haas B."/>
            <person name="Abouelleil A."/>
            <person name="Allen A.W."/>
            <person name="Alvarado L."/>
            <person name="Arachchi H.M."/>
            <person name="Berlin A.M."/>
            <person name="Chapman S.B."/>
            <person name="Gainer-Dewar J."/>
            <person name="Goldberg J."/>
            <person name="Griggs A."/>
            <person name="Gujja S."/>
            <person name="Hansen M."/>
            <person name="Howarth C."/>
            <person name="Imamovic A."/>
            <person name="Ireland A."/>
            <person name="Larimer J."/>
            <person name="McCowan C."/>
            <person name="Murphy C."/>
            <person name="Pearson M."/>
            <person name="Poon T.W."/>
            <person name="Priest M."/>
            <person name="Roberts A."/>
            <person name="Saif S."/>
            <person name="Shea T."/>
            <person name="Sisk P."/>
            <person name="Sykes S."/>
            <person name="Wortman J."/>
            <person name="Nusbaum C."/>
            <person name="Birren B."/>
        </authorList>
    </citation>
    <scope>NUCLEOTIDE SEQUENCE [LARGE SCALE GENOMIC DNA]</scope>
    <source>
        <strain evidence="2 3">CBS 110553</strain>
    </source>
</reference>
<feature type="compositionally biased region" description="Low complexity" evidence="1">
    <location>
        <begin position="45"/>
        <end position="61"/>
    </location>
</feature>
<protein>
    <recommendedName>
        <fullName evidence="4">PARP-type domain-containing protein</fullName>
    </recommendedName>
</protein>
<accession>W9VS23</accession>
<organism evidence="2 3">
    <name type="scientific">Cladophialophora psammophila CBS 110553</name>
    <dbReference type="NCBI Taxonomy" id="1182543"/>
    <lineage>
        <taxon>Eukaryota</taxon>
        <taxon>Fungi</taxon>
        <taxon>Dikarya</taxon>
        <taxon>Ascomycota</taxon>
        <taxon>Pezizomycotina</taxon>
        <taxon>Eurotiomycetes</taxon>
        <taxon>Chaetothyriomycetidae</taxon>
        <taxon>Chaetothyriales</taxon>
        <taxon>Herpotrichiellaceae</taxon>
        <taxon>Cladophialophora</taxon>
    </lineage>
</organism>
<feature type="region of interest" description="Disordered" evidence="1">
    <location>
        <begin position="302"/>
        <end position="391"/>
    </location>
</feature>
<evidence type="ECO:0000256" key="1">
    <source>
        <dbReference type="SAM" id="MobiDB-lite"/>
    </source>
</evidence>
<dbReference type="RefSeq" id="XP_007751626.1">
    <property type="nucleotide sequence ID" value="XM_007753436.1"/>
</dbReference>